<name>A0AAN5DAB5_9BILA</name>
<keyword evidence="2" id="KW-1185">Reference proteome</keyword>
<gene>
    <name evidence="1" type="ORF">PMAYCL1PPCAC_28539</name>
</gene>
<reference evidence="2" key="1">
    <citation type="submission" date="2022-10" db="EMBL/GenBank/DDBJ databases">
        <title>Genome assembly of Pristionchus species.</title>
        <authorList>
            <person name="Yoshida K."/>
            <person name="Sommer R.J."/>
        </authorList>
    </citation>
    <scope>NUCLEOTIDE SEQUENCE [LARGE SCALE GENOMIC DNA]</scope>
    <source>
        <strain evidence="2">RS5460</strain>
    </source>
</reference>
<dbReference type="Proteomes" id="UP001328107">
    <property type="component" value="Unassembled WGS sequence"/>
</dbReference>
<evidence type="ECO:0000313" key="2">
    <source>
        <dbReference type="Proteomes" id="UP001328107"/>
    </source>
</evidence>
<proteinExistence type="predicted"/>
<accession>A0AAN5DAB5</accession>
<evidence type="ECO:0000313" key="1">
    <source>
        <dbReference type="EMBL" id="GMR58344.1"/>
    </source>
</evidence>
<dbReference type="AlphaFoldDB" id="A0AAN5DAB5"/>
<feature type="non-terminal residue" evidence="1">
    <location>
        <position position="1"/>
    </location>
</feature>
<dbReference type="EMBL" id="BTRK01000006">
    <property type="protein sequence ID" value="GMR58344.1"/>
    <property type="molecule type" value="Genomic_DNA"/>
</dbReference>
<protein>
    <submittedName>
        <fullName evidence="1">Uncharacterized protein</fullName>
    </submittedName>
</protein>
<comment type="caution">
    <text evidence="1">The sequence shown here is derived from an EMBL/GenBank/DDBJ whole genome shotgun (WGS) entry which is preliminary data.</text>
</comment>
<sequence length="134" mass="13630">AFIAFLSDSISRSVSIILQFTSQVVVAVRVAVASIERTDSHGGTAAAAARGVGAAGRAGEEKVVTEGSVMVPSEDADEDLSEDSDSAVYESRAPLAVAEAGAAAAACSRCIVLLATRPTTLSVTYRTSPGLEGW</sequence>
<organism evidence="1 2">
    <name type="scientific">Pristionchus mayeri</name>
    <dbReference type="NCBI Taxonomy" id="1317129"/>
    <lineage>
        <taxon>Eukaryota</taxon>
        <taxon>Metazoa</taxon>
        <taxon>Ecdysozoa</taxon>
        <taxon>Nematoda</taxon>
        <taxon>Chromadorea</taxon>
        <taxon>Rhabditida</taxon>
        <taxon>Rhabditina</taxon>
        <taxon>Diplogasteromorpha</taxon>
        <taxon>Diplogasteroidea</taxon>
        <taxon>Neodiplogasteridae</taxon>
        <taxon>Pristionchus</taxon>
    </lineage>
</organism>